<keyword evidence="4" id="KW-0547">Nucleotide-binding</keyword>
<keyword evidence="3" id="KW-0808">Transferase</keyword>
<evidence type="ECO:0000256" key="4">
    <source>
        <dbReference type="ARBA" id="ARBA00022741"/>
    </source>
</evidence>
<evidence type="ECO:0000256" key="8">
    <source>
        <dbReference type="ARBA" id="ARBA00048679"/>
    </source>
</evidence>
<dbReference type="PANTHER" id="PTHR24343:SF466">
    <property type="entry name" value="AMP-ACTIVATED PROTEIN KINASE ALPHA SUBUNIT, ISOFORM A"/>
    <property type="match status" value="1"/>
</dbReference>
<evidence type="ECO:0000256" key="1">
    <source>
        <dbReference type="ARBA" id="ARBA00012513"/>
    </source>
</evidence>
<keyword evidence="2 11" id="KW-0723">Serine/threonine-protein kinase</keyword>
<name>A0ABY0KW99_9APIC</name>
<dbReference type="InterPro" id="IPR011009">
    <property type="entry name" value="Kinase-like_dom_sf"/>
</dbReference>
<dbReference type="PROSITE" id="PS00109">
    <property type="entry name" value="PROTEIN_KINASE_TYR"/>
    <property type="match status" value="1"/>
</dbReference>
<evidence type="ECO:0000256" key="9">
    <source>
        <dbReference type="SAM" id="SignalP"/>
    </source>
</evidence>
<evidence type="ECO:0000256" key="7">
    <source>
        <dbReference type="ARBA" id="ARBA00047899"/>
    </source>
</evidence>
<evidence type="ECO:0000313" key="12">
    <source>
        <dbReference type="Proteomes" id="UP000831156"/>
    </source>
</evidence>
<dbReference type="EMBL" id="FMKD01000045">
    <property type="protein sequence ID" value="SCQ12788.1"/>
    <property type="molecule type" value="Genomic_DNA"/>
</dbReference>
<dbReference type="Proteomes" id="UP000831156">
    <property type="component" value="Unassembled WGS sequence"/>
</dbReference>
<keyword evidence="12" id="KW-1185">Reference proteome</keyword>
<protein>
    <recommendedName>
        <fullName evidence="1">non-specific serine/threonine protein kinase</fullName>
        <ecNumber evidence="1">2.7.11.1</ecNumber>
    </recommendedName>
</protein>
<keyword evidence="9" id="KW-0732">Signal</keyword>
<feature type="chain" id="PRO_5046642049" description="non-specific serine/threonine protein kinase" evidence="9">
    <location>
        <begin position="21"/>
        <end position="561"/>
    </location>
</feature>
<dbReference type="Gene3D" id="1.10.510.10">
    <property type="entry name" value="Transferase(Phosphotransferase) domain 1"/>
    <property type="match status" value="1"/>
</dbReference>
<evidence type="ECO:0000259" key="10">
    <source>
        <dbReference type="PROSITE" id="PS50011"/>
    </source>
</evidence>
<feature type="domain" description="Protein kinase" evidence="10">
    <location>
        <begin position="173"/>
        <end position="542"/>
    </location>
</feature>
<dbReference type="SMART" id="SM00220">
    <property type="entry name" value="S_TKc"/>
    <property type="match status" value="1"/>
</dbReference>
<dbReference type="PROSITE" id="PS50011">
    <property type="entry name" value="PROTEIN_KINASE_DOM"/>
    <property type="match status" value="1"/>
</dbReference>
<dbReference type="EC" id="2.7.11.1" evidence="1"/>
<dbReference type="GO" id="GO:0004674">
    <property type="term" value="F:protein serine/threonine kinase activity"/>
    <property type="evidence" value="ECO:0007669"/>
    <property type="project" value="UniProtKB-KW"/>
</dbReference>
<dbReference type="InterPro" id="IPR000719">
    <property type="entry name" value="Prot_kinase_dom"/>
</dbReference>
<keyword evidence="5 11" id="KW-0418">Kinase</keyword>
<comment type="caution">
    <text evidence="11">The sequence shown here is derived from an EMBL/GenBank/DDBJ whole genome shotgun (WGS) entry which is preliminary data.</text>
</comment>
<sequence>MLILYFYFIILFLIKSNILSELNTYNITLRHLNENNLEGEKNGENFFSRIVNKIHKDKKSKTDITNNTKEIVDKNKLYKKINVCKDISSDEKDDEITNVRKSKKNITEINNSSFLPYCISNNFENGIPYKNKLEEEYMSVDNVFNWELGKESLKKRLGCTDNFHINGVYYKNWILKNLSFRSNNNSYYSPKNVYKGIIPINNNYNVNEINVFIKKIPINKWIDQYEKMELYNGEYITKEENYVTEAVVSAFLTEYHPGISPKFYKLLYERVNYNDNENKKENRSYENDIQDLNLFNDILKEQNENKDIGHIVMITEFFGEDLYSYMNKMCIKGYSILGRKERKKIMLSCLKLINRLHKIGLCHLDISLENMLIKDNYEMRICDFARCTPRYTYNLRHIRNPNGLCLFESCIPTIGKIEYIPPECCELEKIYKENNITEPFSYLKTIIDQEERKKYYFDVTSADKYMLGILFILIWVYHFFWNKADPLLDKEFAEFARVNMDFHKNEKTYHWPDDLKFMIQQLLYSEYRKNLDLNDLINHPWFTRKKCWFLKLFSFGLKYYK</sequence>
<dbReference type="InterPro" id="IPR008266">
    <property type="entry name" value="Tyr_kinase_AS"/>
</dbReference>
<evidence type="ECO:0000256" key="5">
    <source>
        <dbReference type="ARBA" id="ARBA00022777"/>
    </source>
</evidence>
<feature type="signal peptide" evidence="9">
    <location>
        <begin position="1"/>
        <end position="20"/>
    </location>
</feature>
<reference evidence="11" key="1">
    <citation type="submission" date="2016-09" db="EMBL/GenBank/DDBJ databases">
        <authorList>
            <consortium name="Pathogen Informatics"/>
            <person name="Sun Q."/>
            <person name="Inoue M."/>
        </authorList>
    </citation>
    <scope>NUCLEOTIDE SEQUENCE</scope>
</reference>
<organism evidence="11 12">
    <name type="scientific">Plasmodium gaboni</name>
    <dbReference type="NCBI Taxonomy" id="647221"/>
    <lineage>
        <taxon>Eukaryota</taxon>
        <taxon>Sar</taxon>
        <taxon>Alveolata</taxon>
        <taxon>Apicomplexa</taxon>
        <taxon>Aconoidasida</taxon>
        <taxon>Haemosporida</taxon>
        <taxon>Plasmodiidae</taxon>
        <taxon>Plasmodium</taxon>
        <taxon>Plasmodium (Laverania)</taxon>
    </lineage>
</organism>
<dbReference type="SUPFAM" id="SSF56112">
    <property type="entry name" value="Protein kinase-like (PK-like)"/>
    <property type="match status" value="1"/>
</dbReference>
<evidence type="ECO:0000256" key="3">
    <source>
        <dbReference type="ARBA" id="ARBA00022679"/>
    </source>
</evidence>
<dbReference type="Pfam" id="PF00069">
    <property type="entry name" value="Pkinase"/>
    <property type="match status" value="1"/>
</dbReference>
<proteinExistence type="predicted"/>
<comment type="catalytic activity">
    <reaction evidence="8">
        <text>L-seryl-[protein] + ATP = O-phospho-L-seryl-[protein] + ADP + H(+)</text>
        <dbReference type="Rhea" id="RHEA:17989"/>
        <dbReference type="Rhea" id="RHEA-COMP:9863"/>
        <dbReference type="Rhea" id="RHEA-COMP:11604"/>
        <dbReference type="ChEBI" id="CHEBI:15378"/>
        <dbReference type="ChEBI" id="CHEBI:29999"/>
        <dbReference type="ChEBI" id="CHEBI:30616"/>
        <dbReference type="ChEBI" id="CHEBI:83421"/>
        <dbReference type="ChEBI" id="CHEBI:456216"/>
        <dbReference type="EC" id="2.7.11.1"/>
    </reaction>
</comment>
<keyword evidence="6" id="KW-0067">ATP-binding</keyword>
<gene>
    <name evidence="11" type="ORF">PGABG01_0019000</name>
</gene>
<dbReference type="PANTHER" id="PTHR24343">
    <property type="entry name" value="SERINE/THREONINE KINASE"/>
    <property type="match status" value="1"/>
</dbReference>
<evidence type="ECO:0000256" key="2">
    <source>
        <dbReference type="ARBA" id="ARBA00022527"/>
    </source>
</evidence>
<accession>A0ABY0KW99</accession>
<comment type="catalytic activity">
    <reaction evidence="7">
        <text>L-threonyl-[protein] + ATP = O-phospho-L-threonyl-[protein] + ADP + H(+)</text>
        <dbReference type="Rhea" id="RHEA:46608"/>
        <dbReference type="Rhea" id="RHEA-COMP:11060"/>
        <dbReference type="Rhea" id="RHEA-COMP:11605"/>
        <dbReference type="ChEBI" id="CHEBI:15378"/>
        <dbReference type="ChEBI" id="CHEBI:30013"/>
        <dbReference type="ChEBI" id="CHEBI:30616"/>
        <dbReference type="ChEBI" id="CHEBI:61977"/>
        <dbReference type="ChEBI" id="CHEBI:456216"/>
        <dbReference type="EC" id="2.7.11.1"/>
    </reaction>
</comment>
<evidence type="ECO:0000256" key="6">
    <source>
        <dbReference type="ARBA" id="ARBA00022840"/>
    </source>
</evidence>
<evidence type="ECO:0000313" key="11">
    <source>
        <dbReference type="EMBL" id="SCQ12788.1"/>
    </source>
</evidence>